<dbReference type="CDD" id="cd01837">
    <property type="entry name" value="SGNH_plant_lipase_like"/>
    <property type="match status" value="1"/>
</dbReference>
<comment type="caution">
    <text evidence="6">The sequence shown here is derived from an EMBL/GenBank/DDBJ whole genome shotgun (WGS) entry which is preliminary data.</text>
</comment>
<evidence type="ECO:0000256" key="3">
    <source>
        <dbReference type="ARBA" id="ARBA00022801"/>
    </source>
</evidence>
<gene>
    <name evidence="6" type="ORF">POM88_002858</name>
</gene>
<dbReference type="AlphaFoldDB" id="A0AAD8JGD1"/>
<name>A0AAD8JGD1_9APIA</name>
<dbReference type="InterPro" id="IPR001087">
    <property type="entry name" value="GDSL"/>
</dbReference>
<keyword evidence="3" id="KW-0378">Hydrolase</keyword>
<dbReference type="Pfam" id="PF00657">
    <property type="entry name" value="Lipase_GDSL"/>
    <property type="match status" value="1"/>
</dbReference>
<dbReference type="Gene3D" id="3.40.50.1110">
    <property type="entry name" value="SGNH hydrolase"/>
    <property type="match status" value="1"/>
</dbReference>
<dbReference type="PANTHER" id="PTHR22835">
    <property type="entry name" value="ZINC FINGER FYVE DOMAIN CONTAINING PROTEIN"/>
    <property type="match status" value="1"/>
</dbReference>
<keyword evidence="2" id="KW-0732">Signal</keyword>
<protein>
    <submittedName>
        <fullName evidence="6">Alpha-fucosidase 1</fullName>
    </submittedName>
</protein>
<dbReference type="SUPFAM" id="SSF52266">
    <property type="entry name" value="SGNH hydrolase"/>
    <property type="match status" value="1"/>
</dbReference>
<evidence type="ECO:0000313" key="6">
    <source>
        <dbReference type="EMBL" id="KAK1403253.1"/>
    </source>
</evidence>
<keyword evidence="4" id="KW-0325">Glycoprotein</keyword>
<dbReference type="InterPro" id="IPR036514">
    <property type="entry name" value="SGNH_hydro_sf"/>
</dbReference>
<keyword evidence="7" id="KW-1185">Reference proteome</keyword>
<accession>A0AAD8JGD1</accession>
<comment type="similarity">
    <text evidence="1">Belongs to the 'GDSL' lipolytic enzyme family.</text>
</comment>
<dbReference type="EMBL" id="JAUIZM010000001">
    <property type="protein sequence ID" value="KAK1403253.1"/>
    <property type="molecule type" value="Genomic_DNA"/>
</dbReference>
<proteinExistence type="inferred from homology"/>
<keyword evidence="5" id="KW-0472">Membrane</keyword>
<reference evidence="6" key="2">
    <citation type="submission" date="2023-05" db="EMBL/GenBank/DDBJ databases">
        <authorList>
            <person name="Schelkunov M.I."/>
        </authorList>
    </citation>
    <scope>NUCLEOTIDE SEQUENCE</scope>
    <source>
        <strain evidence="6">Hsosn_3</strain>
        <tissue evidence="6">Leaf</tissue>
    </source>
</reference>
<feature type="transmembrane region" description="Helical" evidence="5">
    <location>
        <begin position="21"/>
        <end position="42"/>
    </location>
</feature>
<evidence type="ECO:0000256" key="1">
    <source>
        <dbReference type="ARBA" id="ARBA00008668"/>
    </source>
</evidence>
<dbReference type="Proteomes" id="UP001237642">
    <property type="component" value="Unassembled WGS sequence"/>
</dbReference>
<evidence type="ECO:0000256" key="4">
    <source>
        <dbReference type="ARBA" id="ARBA00023180"/>
    </source>
</evidence>
<keyword evidence="5" id="KW-0812">Transmembrane</keyword>
<dbReference type="InterPro" id="IPR035669">
    <property type="entry name" value="SGNH_plant_lipase-like"/>
</dbReference>
<dbReference type="PANTHER" id="PTHR22835:SF514">
    <property type="entry name" value="GDSL-LIKE LIPASE_ACYLHYDROLASE SUPERFAMILY PROTEIN ISOFORM 1"/>
    <property type="match status" value="1"/>
</dbReference>
<keyword evidence="5" id="KW-1133">Transmembrane helix</keyword>
<evidence type="ECO:0000313" key="7">
    <source>
        <dbReference type="Proteomes" id="UP001237642"/>
    </source>
</evidence>
<reference evidence="6" key="1">
    <citation type="submission" date="2023-02" db="EMBL/GenBank/DDBJ databases">
        <title>Genome of toxic invasive species Heracleum sosnowskyi carries increased number of genes despite the absence of recent whole-genome duplications.</title>
        <authorList>
            <person name="Schelkunov M."/>
            <person name="Shtratnikova V."/>
            <person name="Makarenko M."/>
            <person name="Klepikova A."/>
            <person name="Omelchenko D."/>
            <person name="Novikova G."/>
            <person name="Obukhova E."/>
            <person name="Bogdanov V."/>
            <person name="Penin A."/>
            <person name="Logacheva M."/>
        </authorList>
    </citation>
    <scope>NUCLEOTIDE SEQUENCE</scope>
    <source>
        <strain evidence="6">Hsosn_3</strain>
        <tissue evidence="6">Leaf</tissue>
    </source>
</reference>
<evidence type="ECO:0000256" key="2">
    <source>
        <dbReference type="ARBA" id="ARBA00022729"/>
    </source>
</evidence>
<organism evidence="6 7">
    <name type="scientific">Heracleum sosnowskyi</name>
    <dbReference type="NCBI Taxonomy" id="360622"/>
    <lineage>
        <taxon>Eukaryota</taxon>
        <taxon>Viridiplantae</taxon>
        <taxon>Streptophyta</taxon>
        <taxon>Embryophyta</taxon>
        <taxon>Tracheophyta</taxon>
        <taxon>Spermatophyta</taxon>
        <taxon>Magnoliopsida</taxon>
        <taxon>eudicotyledons</taxon>
        <taxon>Gunneridae</taxon>
        <taxon>Pentapetalae</taxon>
        <taxon>asterids</taxon>
        <taxon>campanulids</taxon>
        <taxon>Apiales</taxon>
        <taxon>Apiaceae</taxon>
        <taxon>Apioideae</taxon>
        <taxon>apioid superclade</taxon>
        <taxon>Tordylieae</taxon>
        <taxon>Tordyliinae</taxon>
        <taxon>Heracleum</taxon>
    </lineage>
</organism>
<sequence>MDWIRRSSLSTRYRSPWGLKKSAEVIAFGVVIVATFLIFMSMDGQTSRNRLDLDQSSGCHFPAVYNFGDSNSDTGAVSATFGRLSLPNGQTFFRKPAGRYCDGRLVIDFIAEKLGQPYLSAYLDSIGTNFRHGANFAASGSTIQPADSAILKGHVNPLSLNVQLLQFEQFKDRTAELYTEAKNSYIRSGLPRPADFSKALYTMDTGQNDLHAGITSMREEEVQKHVPNIINEFSIAIKNLHQLGARTFWIHNTGPIGCLPFFVVNYPPKAGNSDQNGCVKSYNDLAQKFNKQLKDKIIQLRTELNNVFITYVDIYSVKYALISEARKHGFSSPLGYCCGHYGDYRARCGRKSLVNGTELYGTSCKKPEEYLSWDGIHYSEAANKLVADHILDGSFSDPPVALSEACHKPV</sequence>
<evidence type="ECO:0000256" key="5">
    <source>
        <dbReference type="SAM" id="Phobius"/>
    </source>
</evidence>
<dbReference type="GO" id="GO:0016788">
    <property type="term" value="F:hydrolase activity, acting on ester bonds"/>
    <property type="evidence" value="ECO:0007669"/>
    <property type="project" value="InterPro"/>
</dbReference>